<sequence>MAVLAAVLVLAVGVAVWSALEAERLRDPGGNVALADEAGTREVADQVSAGLKAIFSYDYNNLERTERAADRVLVEQAVGQYEESFAAASAQAREQRLVRTTTVRSVGVRELAGDEARVLALVDQQTLHTADANRQETTSAALAVVAKRVGGEWKIAALAGL</sequence>
<gene>
    <name evidence="3" type="ORF">FCN18_24970</name>
</gene>
<comment type="subcellular location">
    <subcellularLocation>
        <location evidence="1">Membrane</location>
    </subcellularLocation>
</comment>
<evidence type="ECO:0000313" key="4">
    <source>
        <dbReference type="Proteomes" id="UP000309992"/>
    </source>
</evidence>
<evidence type="ECO:0008006" key="5">
    <source>
        <dbReference type="Google" id="ProtNLM"/>
    </source>
</evidence>
<dbReference type="PANTHER" id="PTHR37042">
    <property type="entry name" value="OUTER MEMBRANE PROTEIN RV1973"/>
    <property type="match status" value="1"/>
</dbReference>
<reference evidence="3 4" key="1">
    <citation type="journal article" date="2015" name="Antonie Van Leeuwenhoek">
        <title>Prauserella endophytica sp. nov., an endophytic actinobacterium isolated from Tamarix taklamakanensis.</title>
        <authorList>
            <person name="Liu J.M."/>
            <person name="Habden X."/>
            <person name="Guo L."/>
            <person name="Tuo L."/>
            <person name="Jiang Z.K."/>
            <person name="Liu S.W."/>
            <person name="Liu X.F."/>
            <person name="Chen L."/>
            <person name="Li R.F."/>
            <person name="Zhang Y.Q."/>
            <person name="Sun C.H."/>
        </authorList>
    </citation>
    <scope>NUCLEOTIDE SEQUENCE [LARGE SCALE GENOMIC DNA]</scope>
    <source>
        <strain evidence="3 4">CGMCC 4.7182</strain>
    </source>
</reference>
<evidence type="ECO:0000256" key="2">
    <source>
        <dbReference type="ARBA" id="ARBA00023136"/>
    </source>
</evidence>
<dbReference type="EMBL" id="SWMS01000015">
    <property type="protein sequence ID" value="TKG66777.1"/>
    <property type="molecule type" value="Genomic_DNA"/>
</dbReference>
<proteinExistence type="predicted"/>
<dbReference type="Proteomes" id="UP000309992">
    <property type="component" value="Unassembled WGS sequence"/>
</dbReference>
<accession>A0ABY2RZQ5</accession>
<keyword evidence="2" id="KW-0472">Membrane</keyword>
<keyword evidence="4" id="KW-1185">Reference proteome</keyword>
<evidence type="ECO:0000256" key="1">
    <source>
        <dbReference type="ARBA" id="ARBA00004370"/>
    </source>
</evidence>
<organism evidence="3 4">
    <name type="scientific">Prauserella endophytica</name>
    <dbReference type="NCBI Taxonomy" id="1592324"/>
    <lineage>
        <taxon>Bacteria</taxon>
        <taxon>Bacillati</taxon>
        <taxon>Actinomycetota</taxon>
        <taxon>Actinomycetes</taxon>
        <taxon>Pseudonocardiales</taxon>
        <taxon>Pseudonocardiaceae</taxon>
        <taxon>Prauserella</taxon>
        <taxon>Prauserella coralliicola group</taxon>
    </lineage>
</organism>
<evidence type="ECO:0000313" key="3">
    <source>
        <dbReference type="EMBL" id="TKG66777.1"/>
    </source>
</evidence>
<protein>
    <recommendedName>
        <fullName evidence="5">Mce-associated membrane protein</fullName>
    </recommendedName>
</protein>
<dbReference type="PANTHER" id="PTHR37042:SF4">
    <property type="entry name" value="OUTER MEMBRANE PROTEIN RV1973"/>
    <property type="match status" value="1"/>
</dbReference>
<comment type="caution">
    <text evidence="3">The sequence shown here is derived from an EMBL/GenBank/DDBJ whole genome shotgun (WGS) entry which is preliminary data.</text>
</comment>
<name>A0ABY2RZQ5_9PSEU</name>